<dbReference type="EMBL" id="JBANQN010000011">
    <property type="protein sequence ID" value="KAK6775895.1"/>
    <property type="molecule type" value="Genomic_DNA"/>
</dbReference>
<evidence type="ECO:0000256" key="1">
    <source>
        <dbReference type="ARBA" id="ARBA00022737"/>
    </source>
</evidence>
<gene>
    <name evidence="2" type="ORF">RDI58_026896</name>
</gene>
<sequence>MPYEAVSFYSRLKHVGSYICDQFTYSFVIKACVETKQILVGNVVHSHILHSGIRPSRIVGNSLFNMYSASCLTLDNGSGCDLVERVFRTMCKRNIVAWNTIFSCCIDLATKIFKNTCETNTEIWNSMISGCIQNNFPFKAVDLFLEAVEVEDIVTTDDVTFVSALMAVSAGNTQNGLIKQSFAVFKEMLEQNVKPNVVTLTSILPSCRQLGSIAIGKYLHCFAICNLFENYVYVVSALNSLELDVVTFVAVLSTCSYTGMEDLDGWMKLMIFSKQLGVKEGSDGISGYHVLLSNIYAEEGYWQSIDNIRRGMHNMGFSKEVGYSWY</sequence>
<reference evidence="2 3" key="1">
    <citation type="submission" date="2024-02" db="EMBL/GenBank/DDBJ databases">
        <title>de novo genome assembly of Solanum bulbocastanum strain 11H21.</title>
        <authorList>
            <person name="Hosaka A.J."/>
        </authorList>
    </citation>
    <scope>NUCLEOTIDE SEQUENCE [LARGE SCALE GENOMIC DNA]</scope>
    <source>
        <tissue evidence="2">Young leaves</tissue>
    </source>
</reference>
<keyword evidence="3" id="KW-1185">Reference proteome</keyword>
<dbReference type="InterPro" id="IPR046848">
    <property type="entry name" value="E_motif"/>
</dbReference>
<keyword evidence="1" id="KW-0677">Repeat</keyword>
<evidence type="ECO:0000313" key="3">
    <source>
        <dbReference type="Proteomes" id="UP001371456"/>
    </source>
</evidence>
<dbReference type="Gene3D" id="1.25.40.10">
    <property type="entry name" value="Tetratricopeptide repeat domain"/>
    <property type="match status" value="2"/>
</dbReference>
<evidence type="ECO:0008006" key="4">
    <source>
        <dbReference type="Google" id="ProtNLM"/>
    </source>
</evidence>
<organism evidence="2 3">
    <name type="scientific">Solanum bulbocastanum</name>
    <name type="common">Wild potato</name>
    <dbReference type="NCBI Taxonomy" id="147425"/>
    <lineage>
        <taxon>Eukaryota</taxon>
        <taxon>Viridiplantae</taxon>
        <taxon>Streptophyta</taxon>
        <taxon>Embryophyta</taxon>
        <taxon>Tracheophyta</taxon>
        <taxon>Spermatophyta</taxon>
        <taxon>Magnoliopsida</taxon>
        <taxon>eudicotyledons</taxon>
        <taxon>Gunneridae</taxon>
        <taxon>Pentapetalae</taxon>
        <taxon>asterids</taxon>
        <taxon>lamiids</taxon>
        <taxon>Solanales</taxon>
        <taxon>Solanaceae</taxon>
        <taxon>Solanoideae</taxon>
        <taxon>Solaneae</taxon>
        <taxon>Solanum</taxon>
    </lineage>
</organism>
<dbReference type="AlphaFoldDB" id="A0AAN8SUG8"/>
<dbReference type="Pfam" id="PF01535">
    <property type="entry name" value="PPR"/>
    <property type="match status" value="2"/>
</dbReference>
<evidence type="ECO:0000313" key="2">
    <source>
        <dbReference type="EMBL" id="KAK6775895.1"/>
    </source>
</evidence>
<dbReference type="Pfam" id="PF20431">
    <property type="entry name" value="E_motif"/>
    <property type="match status" value="1"/>
</dbReference>
<dbReference type="PANTHER" id="PTHR47926">
    <property type="entry name" value="PENTATRICOPEPTIDE REPEAT-CONTAINING PROTEIN"/>
    <property type="match status" value="1"/>
</dbReference>
<dbReference type="GO" id="GO:0003723">
    <property type="term" value="F:RNA binding"/>
    <property type="evidence" value="ECO:0007669"/>
    <property type="project" value="InterPro"/>
</dbReference>
<proteinExistence type="predicted"/>
<comment type="caution">
    <text evidence="2">The sequence shown here is derived from an EMBL/GenBank/DDBJ whole genome shotgun (WGS) entry which is preliminary data.</text>
</comment>
<dbReference type="GO" id="GO:0009451">
    <property type="term" value="P:RNA modification"/>
    <property type="evidence" value="ECO:0007669"/>
    <property type="project" value="InterPro"/>
</dbReference>
<name>A0AAN8SUG8_SOLBU</name>
<dbReference type="InterPro" id="IPR046960">
    <property type="entry name" value="PPR_At4g14850-like_plant"/>
</dbReference>
<dbReference type="InterPro" id="IPR011990">
    <property type="entry name" value="TPR-like_helical_dom_sf"/>
</dbReference>
<dbReference type="Proteomes" id="UP001371456">
    <property type="component" value="Unassembled WGS sequence"/>
</dbReference>
<protein>
    <recommendedName>
        <fullName evidence="4">Pentatricopeptide repeat-containing protein</fullName>
    </recommendedName>
</protein>
<dbReference type="InterPro" id="IPR002885">
    <property type="entry name" value="PPR_rpt"/>
</dbReference>
<accession>A0AAN8SUG8</accession>